<reference evidence="1 2" key="1">
    <citation type="submission" date="2012-04" db="EMBL/GenBank/DDBJ databases">
        <title>The Genome Sequence of Saprolegnia declina VS20.</title>
        <authorList>
            <consortium name="The Broad Institute Genome Sequencing Platform"/>
            <person name="Russ C."/>
            <person name="Nusbaum C."/>
            <person name="Tyler B."/>
            <person name="van West P."/>
            <person name="Dieguez-Uribeondo J."/>
            <person name="de Bruijn I."/>
            <person name="Tripathy S."/>
            <person name="Jiang R."/>
            <person name="Young S.K."/>
            <person name="Zeng Q."/>
            <person name="Gargeya S."/>
            <person name="Fitzgerald M."/>
            <person name="Haas B."/>
            <person name="Abouelleil A."/>
            <person name="Alvarado L."/>
            <person name="Arachchi H.M."/>
            <person name="Berlin A."/>
            <person name="Chapman S.B."/>
            <person name="Goldberg J."/>
            <person name="Griggs A."/>
            <person name="Gujja S."/>
            <person name="Hansen M."/>
            <person name="Howarth C."/>
            <person name="Imamovic A."/>
            <person name="Larimer J."/>
            <person name="McCowen C."/>
            <person name="Montmayeur A."/>
            <person name="Murphy C."/>
            <person name="Neiman D."/>
            <person name="Pearson M."/>
            <person name="Priest M."/>
            <person name="Roberts A."/>
            <person name="Saif S."/>
            <person name="Shea T."/>
            <person name="Sisk P."/>
            <person name="Sykes S."/>
            <person name="Wortman J."/>
            <person name="Nusbaum C."/>
            <person name="Birren B."/>
        </authorList>
    </citation>
    <scope>NUCLEOTIDE SEQUENCE [LARGE SCALE GENOMIC DNA]</scope>
    <source>
        <strain evidence="1 2">VS20</strain>
    </source>
</reference>
<dbReference type="GeneID" id="19946496"/>
<protein>
    <submittedName>
        <fullName evidence="1">Uncharacterized protein</fullName>
    </submittedName>
</protein>
<dbReference type="Proteomes" id="UP000030762">
    <property type="component" value="Unassembled WGS sequence"/>
</dbReference>
<dbReference type="AlphaFoldDB" id="T0QG77"/>
<evidence type="ECO:0000313" key="2">
    <source>
        <dbReference type="Proteomes" id="UP000030762"/>
    </source>
</evidence>
<dbReference type="InParanoid" id="T0QG77"/>
<name>T0QG77_SAPDV</name>
<dbReference type="VEuPathDB" id="FungiDB:SDRG_05769"/>
<accession>T0QG77</accession>
<dbReference type="OrthoDB" id="79205at2759"/>
<dbReference type="RefSeq" id="XP_008609725.1">
    <property type="nucleotide sequence ID" value="XM_008611503.1"/>
</dbReference>
<organism evidence="1 2">
    <name type="scientific">Saprolegnia diclina (strain VS20)</name>
    <dbReference type="NCBI Taxonomy" id="1156394"/>
    <lineage>
        <taxon>Eukaryota</taxon>
        <taxon>Sar</taxon>
        <taxon>Stramenopiles</taxon>
        <taxon>Oomycota</taxon>
        <taxon>Saprolegniomycetes</taxon>
        <taxon>Saprolegniales</taxon>
        <taxon>Saprolegniaceae</taxon>
        <taxon>Saprolegnia</taxon>
    </lineage>
</organism>
<keyword evidence="2" id="KW-1185">Reference proteome</keyword>
<proteinExistence type="predicted"/>
<sequence length="100" mass="10839">MEAALRAFHEGTLLSCEFRLGSFATAGYLLRLPPNTAVLPQDLDDAIVVAARVLGQAFVVKWTRHAWAATNAAVVQETLPAFAQLASLRLRYPSYALVAP</sequence>
<gene>
    <name evidence="1" type="ORF">SDRG_05769</name>
</gene>
<dbReference type="EMBL" id="JH767146">
    <property type="protein sequence ID" value="EQC36944.1"/>
    <property type="molecule type" value="Genomic_DNA"/>
</dbReference>
<evidence type="ECO:0000313" key="1">
    <source>
        <dbReference type="EMBL" id="EQC36944.1"/>
    </source>
</evidence>